<evidence type="ECO:0000313" key="20">
    <source>
        <dbReference type="EMBL" id="HGT48053.1"/>
    </source>
</evidence>
<evidence type="ECO:0000256" key="16">
    <source>
        <dbReference type="ARBA" id="ARBA00023209"/>
    </source>
</evidence>
<protein>
    <recommendedName>
        <fullName evidence="7 18">Phosphatidate cytidylyltransferase</fullName>
        <ecNumber evidence="6 18">2.7.7.41</ecNumber>
    </recommendedName>
</protein>
<evidence type="ECO:0000256" key="7">
    <source>
        <dbReference type="ARBA" id="ARBA00019373"/>
    </source>
</evidence>
<keyword evidence="14" id="KW-0443">Lipid metabolism</keyword>
<comment type="catalytic activity">
    <reaction evidence="1 18">
        <text>a 1,2-diacyl-sn-glycero-3-phosphate + CTP + H(+) = a CDP-1,2-diacyl-sn-glycerol + diphosphate</text>
        <dbReference type="Rhea" id="RHEA:16229"/>
        <dbReference type="ChEBI" id="CHEBI:15378"/>
        <dbReference type="ChEBI" id="CHEBI:33019"/>
        <dbReference type="ChEBI" id="CHEBI:37563"/>
        <dbReference type="ChEBI" id="CHEBI:58332"/>
        <dbReference type="ChEBI" id="CHEBI:58608"/>
        <dbReference type="EC" id="2.7.7.41"/>
    </reaction>
</comment>
<feature type="transmembrane region" description="Helical" evidence="19">
    <location>
        <begin position="142"/>
        <end position="162"/>
    </location>
</feature>
<dbReference type="UniPathway" id="UPA00557">
    <property type="reaction ID" value="UER00614"/>
</dbReference>
<keyword evidence="15 19" id="KW-0472">Membrane</keyword>
<evidence type="ECO:0000256" key="15">
    <source>
        <dbReference type="ARBA" id="ARBA00023136"/>
    </source>
</evidence>
<dbReference type="PANTHER" id="PTHR46382">
    <property type="entry name" value="PHOSPHATIDATE CYTIDYLYLTRANSFERASE"/>
    <property type="match status" value="1"/>
</dbReference>
<evidence type="ECO:0000256" key="4">
    <source>
        <dbReference type="ARBA" id="ARBA00005189"/>
    </source>
</evidence>
<comment type="similarity">
    <text evidence="5 18">Belongs to the CDS family.</text>
</comment>
<evidence type="ECO:0000256" key="17">
    <source>
        <dbReference type="ARBA" id="ARBA00023264"/>
    </source>
</evidence>
<keyword evidence="10 18" id="KW-0808">Transferase</keyword>
<keyword evidence="13 19" id="KW-1133">Transmembrane helix</keyword>
<dbReference type="GO" id="GO:0005886">
    <property type="term" value="C:plasma membrane"/>
    <property type="evidence" value="ECO:0007669"/>
    <property type="project" value="UniProtKB-SubCell"/>
</dbReference>
<dbReference type="InterPro" id="IPR000374">
    <property type="entry name" value="PC_trans"/>
</dbReference>
<evidence type="ECO:0000256" key="5">
    <source>
        <dbReference type="ARBA" id="ARBA00010185"/>
    </source>
</evidence>
<evidence type="ECO:0000256" key="14">
    <source>
        <dbReference type="ARBA" id="ARBA00023098"/>
    </source>
</evidence>
<evidence type="ECO:0000256" key="18">
    <source>
        <dbReference type="RuleBase" id="RU003938"/>
    </source>
</evidence>
<evidence type="ECO:0000256" key="10">
    <source>
        <dbReference type="ARBA" id="ARBA00022679"/>
    </source>
</evidence>
<feature type="transmembrane region" description="Helical" evidence="19">
    <location>
        <begin position="7"/>
        <end position="23"/>
    </location>
</feature>
<keyword evidence="12 18" id="KW-0548">Nucleotidyltransferase</keyword>
<dbReference type="PANTHER" id="PTHR46382:SF1">
    <property type="entry name" value="PHOSPHATIDATE CYTIDYLYLTRANSFERASE"/>
    <property type="match status" value="1"/>
</dbReference>
<feature type="transmembrane region" description="Helical" evidence="19">
    <location>
        <begin position="80"/>
        <end position="97"/>
    </location>
</feature>
<evidence type="ECO:0000256" key="1">
    <source>
        <dbReference type="ARBA" id="ARBA00001698"/>
    </source>
</evidence>
<proteinExistence type="inferred from homology"/>
<dbReference type="EC" id="2.7.7.41" evidence="6 18"/>
<evidence type="ECO:0000256" key="19">
    <source>
        <dbReference type="SAM" id="Phobius"/>
    </source>
</evidence>
<reference evidence="20" key="1">
    <citation type="journal article" date="2020" name="mSystems">
        <title>Genome- and Community-Level Interaction Insights into Carbon Utilization and Element Cycling Functions of Hydrothermarchaeota in Hydrothermal Sediment.</title>
        <authorList>
            <person name="Zhou Z."/>
            <person name="Liu Y."/>
            <person name="Xu W."/>
            <person name="Pan J."/>
            <person name="Luo Z.H."/>
            <person name="Li M."/>
        </authorList>
    </citation>
    <scope>NUCLEOTIDE SEQUENCE [LARGE SCALE GENOMIC DNA]</scope>
    <source>
        <strain evidence="20">SpSt-500</strain>
    </source>
</reference>
<dbReference type="AlphaFoldDB" id="A0A832G2I1"/>
<comment type="subcellular location">
    <subcellularLocation>
        <location evidence="2">Cell membrane</location>
        <topology evidence="2">Multi-pass membrane protein</topology>
    </subcellularLocation>
</comment>
<evidence type="ECO:0000256" key="6">
    <source>
        <dbReference type="ARBA" id="ARBA00012487"/>
    </source>
</evidence>
<dbReference type="PROSITE" id="PS01315">
    <property type="entry name" value="CDS"/>
    <property type="match status" value="1"/>
</dbReference>
<comment type="caution">
    <text evidence="20">The sequence shown here is derived from an EMBL/GenBank/DDBJ whole genome shotgun (WGS) entry which is preliminary data.</text>
</comment>
<feature type="transmembrane region" description="Helical" evidence="19">
    <location>
        <begin position="56"/>
        <end position="74"/>
    </location>
</feature>
<feature type="transmembrane region" description="Helical" evidence="19">
    <location>
        <begin position="208"/>
        <end position="228"/>
    </location>
</feature>
<accession>A0A832G2I1</accession>
<organism evidence="20">
    <name type="scientific">Ignavibacterium album</name>
    <dbReference type="NCBI Taxonomy" id="591197"/>
    <lineage>
        <taxon>Bacteria</taxon>
        <taxon>Pseudomonadati</taxon>
        <taxon>Ignavibacteriota</taxon>
        <taxon>Ignavibacteria</taxon>
        <taxon>Ignavibacteriales</taxon>
        <taxon>Ignavibacteriaceae</taxon>
        <taxon>Ignavibacterium</taxon>
    </lineage>
</organism>
<feature type="transmembrane region" description="Helical" evidence="19">
    <location>
        <begin position="104"/>
        <end position="127"/>
    </location>
</feature>
<evidence type="ECO:0000256" key="13">
    <source>
        <dbReference type="ARBA" id="ARBA00022989"/>
    </source>
</evidence>
<evidence type="ECO:0000256" key="3">
    <source>
        <dbReference type="ARBA" id="ARBA00005119"/>
    </source>
</evidence>
<keyword evidence="9" id="KW-0444">Lipid biosynthesis</keyword>
<evidence type="ECO:0000256" key="8">
    <source>
        <dbReference type="ARBA" id="ARBA00022475"/>
    </source>
</evidence>
<sequence length="274" mass="30872">MKLSNTAIRIIVSVIAIPLILGVSYLGEWYFTIFVIAISLLAFHEFSFFGKSKSAFVNLPFGLIGLIFILINQFKPFVDFKVLLILWFLLLLVIELFRNKESALLNLSFTTFGFLYFALMGSSLIAIREFYPNVDELYSRGAFLIFSILGTIWICDSAAFFFGTALGKHKLFPRVSPKKSWEGAIFGFLFAILSMILFQKIFVNFLSVNTAIALGIIIGVFGQTGDLVESLLKRDAGVKDSSNLIPGHGGIFDRFDSLLFSAPFIYYYLYYFGK</sequence>
<dbReference type="GO" id="GO:0004605">
    <property type="term" value="F:phosphatidate cytidylyltransferase activity"/>
    <property type="evidence" value="ECO:0007669"/>
    <property type="project" value="UniProtKB-EC"/>
</dbReference>
<evidence type="ECO:0000256" key="9">
    <source>
        <dbReference type="ARBA" id="ARBA00022516"/>
    </source>
</evidence>
<evidence type="ECO:0000256" key="12">
    <source>
        <dbReference type="ARBA" id="ARBA00022695"/>
    </source>
</evidence>
<keyword evidence="11 18" id="KW-0812">Transmembrane</keyword>
<feature type="transmembrane region" description="Helical" evidence="19">
    <location>
        <begin position="29"/>
        <end position="49"/>
    </location>
</feature>
<dbReference type="EMBL" id="DSVI01000010">
    <property type="protein sequence ID" value="HGT48053.1"/>
    <property type="molecule type" value="Genomic_DNA"/>
</dbReference>
<name>A0A832G2I1_9BACT</name>
<evidence type="ECO:0000256" key="11">
    <source>
        <dbReference type="ARBA" id="ARBA00022692"/>
    </source>
</evidence>
<comment type="pathway">
    <text evidence="4">Lipid metabolism.</text>
</comment>
<comment type="pathway">
    <text evidence="3 18">Phospholipid metabolism; CDP-diacylglycerol biosynthesis; CDP-diacylglycerol from sn-glycerol 3-phosphate: step 3/3.</text>
</comment>
<dbReference type="GO" id="GO:0016024">
    <property type="term" value="P:CDP-diacylglycerol biosynthetic process"/>
    <property type="evidence" value="ECO:0007669"/>
    <property type="project" value="UniProtKB-UniPathway"/>
</dbReference>
<keyword evidence="8" id="KW-1003">Cell membrane</keyword>
<gene>
    <name evidence="20" type="ORF">ENS56_08460</name>
</gene>
<dbReference type="Pfam" id="PF01148">
    <property type="entry name" value="CTP_transf_1"/>
    <property type="match status" value="1"/>
</dbReference>
<keyword evidence="16" id="KW-0594">Phospholipid biosynthesis</keyword>
<evidence type="ECO:0000256" key="2">
    <source>
        <dbReference type="ARBA" id="ARBA00004651"/>
    </source>
</evidence>
<keyword evidence="17" id="KW-1208">Phospholipid metabolism</keyword>